<dbReference type="OrthoDB" id="269822at2759"/>
<dbReference type="Gene3D" id="1.10.238.10">
    <property type="entry name" value="EF-hand"/>
    <property type="match status" value="1"/>
</dbReference>
<dbReference type="GO" id="GO:0005509">
    <property type="term" value="F:calcium ion binding"/>
    <property type="evidence" value="ECO:0007669"/>
    <property type="project" value="InterPro"/>
</dbReference>
<dbReference type="InterPro" id="IPR000008">
    <property type="entry name" value="C2_dom"/>
</dbReference>
<dbReference type="CDD" id="cd08558">
    <property type="entry name" value="PI-PLCc_eukaryota"/>
    <property type="match status" value="1"/>
</dbReference>
<keyword evidence="2 7" id="KW-0378">Hydrolase</keyword>
<feature type="domain" description="PI-PLC Y-box" evidence="9">
    <location>
        <begin position="587"/>
        <end position="682"/>
    </location>
</feature>
<dbReference type="InterPro" id="IPR018247">
    <property type="entry name" value="EF_Hand_1_Ca_BS"/>
</dbReference>
<dbReference type="SMART" id="SM00149">
    <property type="entry name" value="PLCYc"/>
    <property type="match status" value="1"/>
</dbReference>
<dbReference type="AlphaFoldDB" id="A0A1J4MGD7"/>
<keyword evidence="12" id="KW-1185">Reference proteome</keyword>
<evidence type="ECO:0000256" key="7">
    <source>
        <dbReference type="RuleBase" id="RU361133"/>
    </source>
</evidence>
<dbReference type="PANTHER" id="PTHR10336:SF36">
    <property type="entry name" value="1-PHOSPHATIDYLINOSITOL 4,5-BISPHOSPHATE PHOSPHODIESTERASE BETA-4"/>
    <property type="match status" value="1"/>
</dbReference>
<dbReference type="SMART" id="SM00054">
    <property type="entry name" value="EFh"/>
    <property type="match status" value="2"/>
</dbReference>
<feature type="domain" description="C2" evidence="8">
    <location>
        <begin position="689"/>
        <end position="830"/>
    </location>
</feature>
<evidence type="ECO:0000313" key="12">
    <source>
        <dbReference type="Proteomes" id="UP000186176"/>
    </source>
</evidence>
<dbReference type="Proteomes" id="UP000186176">
    <property type="component" value="Unassembled WGS sequence"/>
</dbReference>
<dbReference type="CDD" id="cd15898">
    <property type="entry name" value="EFh_PI-PLC"/>
    <property type="match status" value="1"/>
</dbReference>
<dbReference type="PROSITE" id="PS50222">
    <property type="entry name" value="EF_HAND_2"/>
    <property type="match status" value="2"/>
</dbReference>
<accession>A0A1J4MGD7</accession>
<name>A0A1J4MGD7_9CRYT</name>
<organism evidence="11 12">
    <name type="scientific">Cryptosporidium ubiquitum</name>
    <dbReference type="NCBI Taxonomy" id="857276"/>
    <lineage>
        <taxon>Eukaryota</taxon>
        <taxon>Sar</taxon>
        <taxon>Alveolata</taxon>
        <taxon>Apicomplexa</taxon>
        <taxon>Conoidasida</taxon>
        <taxon>Coccidia</taxon>
        <taxon>Eucoccidiorida</taxon>
        <taxon>Eimeriorina</taxon>
        <taxon>Cryptosporidiidae</taxon>
        <taxon>Cryptosporidium</taxon>
    </lineage>
</organism>
<proteinExistence type="predicted"/>
<sequence>MFRPLLDCNGEISINRLLGSQDLSEYVISVRTFEDVVNKLNIIVSDRLMQLLHQVDVDIALDTCKNGSYLYKYPRSYIGGKHFSRYNFEIDLDSGCIKWYQKKRALICSRKVAFIQTLYLNDVNHILPGSDSDFWRSKKYTRQEDINSSLGIELVVVGKRNKTLRLLCTNHEEWKFWMVGLLVSHALAQREKLVSKSKGTKKIVDAKHFYTHDYIRRQWELSDLDNSGSISFCEFMRLTRRLQMPVSKDYTHALFCEYDSDSNGALDYKEFRNLLTQLLILPELRDLFDEYKDSETNVMSANKFRNFLIDVQGMDPSNSLESLVNAVLNMKEPFIERGGITEIGFNILMSSEFNSAFDPLKRDVYQSMDEPISHYWIASSHNTYLTGDQLTSKSEIGQYITVLLQGCRCVELDVWNGPDGSPIIYHGYTLTSKVYFEDVIRACKDYAFQISPYPIILSLEMHASDKQREKVAEIILNVLGDSLYIPPNDGNDRLPTPNELKYKFLVKAKVPKEDSAIFNFRTQVIDEEDENDDLNPDILETEIEISNSIGVENEKQISSPSQIPIKKRLYSSLISLPGNAIQLSNFENRRRMSIGSLVETKFLRFAKDSSMSLAKFHQDHLCRVYPSGKRISSSNYNPLIPWSYGAQIVALNYQAVGTALLLNEGRFRQNGGSKSGYVLKPKMCLKKCSDGRVFDPMNPLETLELFDIPPVRICIQILSAHQLPDNLSQFSRGIASLISGNKLSPYINISVFGGPSEEFKSYRTPVVNNNGFNPKWENLSPFTFNVLCPEISIINFEVKSSDSIQSEFIAAASIPVSCLRPGLRWIQLFDANFIDIQCCGILANISITTELPKTYMLSSILTGSNGSTSTSLQETLQQFRGIKF</sequence>
<dbReference type="InterPro" id="IPR035892">
    <property type="entry name" value="C2_domain_sf"/>
</dbReference>
<dbReference type="Gene3D" id="3.20.20.190">
    <property type="entry name" value="Phosphatidylinositol (PI) phosphodiesterase"/>
    <property type="match status" value="1"/>
</dbReference>
<dbReference type="SUPFAM" id="SSF47473">
    <property type="entry name" value="EF-hand"/>
    <property type="match status" value="1"/>
</dbReference>
<dbReference type="SUPFAM" id="SSF49562">
    <property type="entry name" value="C2 domain (Calcium/lipid-binding domain, CaLB)"/>
    <property type="match status" value="1"/>
</dbReference>
<gene>
    <name evidence="11" type="ORF">cubi_01417</name>
</gene>
<dbReference type="CDD" id="cd00275">
    <property type="entry name" value="C2_PLC_like"/>
    <property type="match status" value="1"/>
</dbReference>
<dbReference type="SUPFAM" id="SSF50729">
    <property type="entry name" value="PH domain-like"/>
    <property type="match status" value="1"/>
</dbReference>
<dbReference type="PANTHER" id="PTHR10336">
    <property type="entry name" value="PHOSPHOINOSITIDE-SPECIFIC PHOSPHOLIPASE C FAMILY PROTEIN"/>
    <property type="match status" value="1"/>
</dbReference>
<dbReference type="RefSeq" id="XP_028873656.1">
    <property type="nucleotide sequence ID" value="XM_029018429.1"/>
</dbReference>
<dbReference type="PROSITE" id="PS00018">
    <property type="entry name" value="EF_HAND_1"/>
    <property type="match status" value="2"/>
</dbReference>
<dbReference type="Pfam" id="PF13499">
    <property type="entry name" value="EF-hand_7"/>
    <property type="match status" value="1"/>
</dbReference>
<feature type="domain" description="EF-hand" evidence="10">
    <location>
        <begin position="246"/>
        <end position="281"/>
    </location>
</feature>
<dbReference type="Pfam" id="PF00388">
    <property type="entry name" value="PI-PLC-X"/>
    <property type="match status" value="1"/>
</dbReference>
<dbReference type="InterPro" id="IPR017946">
    <property type="entry name" value="PLC-like_Pdiesterase_TIM-brl"/>
</dbReference>
<dbReference type="GO" id="GO:0004435">
    <property type="term" value="F:phosphatidylinositol-4,5-bisphosphate phospholipase C activity"/>
    <property type="evidence" value="ECO:0007669"/>
    <property type="project" value="UniProtKB-EC"/>
</dbReference>
<reference evidence="11 12" key="1">
    <citation type="submission" date="2016-10" db="EMBL/GenBank/DDBJ databases">
        <title>Reductive evolution of mitochondrial metabolism and differential evolution of invasion-related proteins in Cryptosporidium.</title>
        <authorList>
            <person name="Liu S."/>
            <person name="Roellig D.M."/>
            <person name="Guo Y."/>
            <person name="Li N."/>
            <person name="Frace M.A."/>
            <person name="Tang K."/>
            <person name="Zhang L."/>
            <person name="Feng Y."/>
            <person name="Xiao L."/>
        </authorList>
    </citation>
    <scope>NUCLEOTIDE SEQUENCE [LARGE SCALE GENOMIC DNA]</scope>
    <source>
        <strain evidence="11">39726</strain>
    </source>
</reference>
<dbReference type="InterPro" id="IPR001192">
    <property type="entry name" value="PI-PLC_fam"/>
</dbReference>
<dbReference type="PROSITE" id="PS50008">
    <property type="entry name" value="PIPLC_Y_DOMAIN"/>
    <property type="match status" value="1"/>
</dbReference>
<feature type="domain" description="EF-hand" evidence="10">
    <location>
        <begin position="210"/>
        <end position="245"/>
    </location>
</feature>
<dbReference type="PRINTS" id="PR00390">
    <property type="entry name" value="PHPHLIPASEC"/>
</dbReference>
<dbReference type="EC" id="3.1.4.11" evidence="1 7"/>
<dbReference type="Pfam" id="PF00168">
    <property type="entry name" value="C2"/>
    <property type="match status" value="1"/>
</dbReference>
<evidence type="ECO:0000259" key="9">
    <source>
        <dbReference type="PROSITE" id="PS50008"/>
    </source>
</evidence>
<evidence type="ECO:0000256" key="4">
    <source>
        <dbReference type="ARBA" id="ARBA00022963"/>
    </source>
</evidence>
<comment type="catalytic activity">
    <reaction evidence="7">
        <text>a 1,2-diacyl-sn-glycero-3-phospho-(1D-myo-inositol-4,5-bisphosphate) + H2O = 1D-myo-inositol 1,4,5-trisphosphate + a 1,2-diacyl-sn-glycerol + H(+)</text>
        <dbReference type="Rhea" id="RHEA:33179"/>
        <dbReference type="ChEBI" id="CHEBI:15377"/>
        <dbReference type="ChEBI" id="CHEBI:15378"/>
        <dbReference type="ChEBI" id="CHEBI:17815"/>
        <dbReference type="ChEBI" id="CHEBI:58456"/>
        <dbReference type="ChEBI" id="CHEBI:203600"/>
        <dbReference type="EC" id="3.1.4.11"/>
    </reaction>
</comment>
<evidence type="ECO:0000259" key="10">
    <source>
        <dbReference type="PROSITE" id="PS50222"/>
    </source>
</evidence>
<evidence type="ECO:0000256" key="2">
    <source>
        <dbReference type="ARBA" id="ARBA00022801"/>
    </source>
</evidence>
<dbReference type="InterPro" id="IPR002048">
    <property type="entry name" value="EF_hand_dom"/>
</dbReference>
<dbReference type="GeneID" id="39978208"/>
<dbReference type="SMART" id="SM00148">
    <property type="entry name" value="PLCXc"/>
    <property type="match status" value="1"/>
</dbReference>
<dbReference type="Pfam" id="PF00387">
    <property type="entry name" value="PI-PLC-Y"/>
    <property type="match status" value="1"/>
</dbReference>
<evidence type="ECO:0000259" key="8">
    <source>
        <dbReference type="PROSITE" id="PS50004"/>
    </source>
</evidence>
<dbReference type="Gene3D" id="2.60.40.150">
    <property type="entry name" value="C2 domain"/>
    <property type="match status" value="1"/>
</dbReference>
<evidence type="ECO:0000313" key="11">
    <source>
        <dbReference type="EMBL" id="OII72084.1"/>
    </source>
</evidence>
<dbReference type="InterPro" id="IPR000909">
    <property type="entry name" value="PLipase_C_PInositol-sp_X_dom"/>
</dbReference>
<evidence type="ECO:0000256" key="6">
    <source>
        <dbReference type="ARBA" id="ARBA00023224"/>
    </source>
</evidence>
<keyword evidence="6" id="KW-0807">Transducer</keyword>
<evidence type="ECO:0000256" key="5">
    <source>
        <dbReference type="ARBA" id="ARBA00023098"/>
    </source>
</evidence>
<dbReference type="InterPro" id="IPR011992">
    <property type="entry name" value="EF-hand-dom_pair"/>
</dbReference>
<dbReference type="SMART" id="SM00239">
    <property type="entry name" value="C2"/>
    <property type="match status" value="1"/>
</dbReference>
<protein>
    <recommendedName>
        <fullName evidence="1 7">Phosphoinositide phospholipase C</fullName>
        <ecNumber evidence="1 7">3.1.4.11</ecNumber>
    </recommendedName>
</protein>
<dbReference type="SUPFAM" id="SSF51695">
    <property type="entry name" value="PLC-like phosphodiesterases"/>
    <property type="match status" value="1"/>
</dbReference>
<dbReference type="PROSITE" id="PS50007">
    <property type="entry name" value="PIPLC_X_DOMAIN"/>
    <property type="match status" value="1"/>
</dbReference>
<keyword evidence="5 7" id="KW-0443">Lipid metabolism</keyword>
<dbReference type="VEuPathDB" id="CryptoDB:cubi_01417"/>
<comment type="caution">
    <text evidence="11">The sequence shown here is derived from an EMBL/GenBank/DDBJ whole genome shotgun (WGS) entry which is preliminary data.</text>
</comment>
<evidence type="ECO:0000256" key="3">
    <source>
        <dbReference type="ARBA" id="ARBA00022837"/>
    </source>
</evidence>
<dbReference type="GO" id="GO:0048015">
    <property type="term" value="P:phosphatidylinositol-mediated signaling"/>
    <property type="evidence" value="ECO:0007669"/>
    <property type="project" value="TreeGrafter"/>
</dbReference>
<dbReference type="InterPro" id="IPR001711">
    <property type="entry name" value="PLipase_C_Pinositol-sp_Y"/>
</dbReference>
<dbReference type="Gene3D" id="2.30.29.30">
    <property type="entry name" value="Pleckstrin-homology domain (PH domain)/Phosphotyrosine-binding domain (PTB)"/>
    <property type="match status" value="1"/>
</dbReference>
<dbReference type="GO" id="GO:0051209">
    <property type="term" value="P:release of sequestered calcium ion into cytosol"/>
    <property type="evidence" value="ECO:0007669"/>
    <property type="project" value="TreeGrafter"/>
</dbReference>
<keyword evidence="4 7" id="KW-0442">Lipid degradation</keyword>
<dbReference type="GO" id="GO:0016042">
    <property type="term" value="P:lipid catabolic process"/>
    <property type="evidence" value="ECO:0007669"/>
    <property type="project" value="UniProtKB-KW"/>
</dbReference>
<dbReference type="PROSITE" id="PS50004">
    <property type="entry name" value="C2"/>
    <property type="match status" value="1"/>
</dbReference>
<dbReference type="InterPro" id="IPR011993">
    <property type="entry name" value="PH-like_dom_sf"/>
</dbReference>
<dbReference type="EMBL" id="LRBP01000025">
    <property type="protein sequence ID" value="OII72084.1"/>
    <property type="molecule type" value="Genomic_DNA"/>
</dbReference>
<evidence type="ECO:0000256" key="1">
    <source>
        <dbReference type="ARBA" id="ARBA00012368"/>
    </source>
</evidence>
<keyword evidence="3" id="KW-0106">Calcium</keyword>